<evidence type="ECO:0000313" key="2">
    <source>
        <dbReference type="Proteomes" id="UP000019149"/>
    </source>
</evidence>
<gene>
    <name evidence="1" type="ORF">EGR_03795</name>
</gene>
<dbReference type="RefSeq" id="XP_024352505.1">
    <property type="nucleotide sequence ID" value="XM_024493044.1"/>
</dbReference>
<keyword evidence="2" id="KW-1185">Reference proteome</keyword>
<dbReference type="EMBL" id="APAU02000021">
    <property type="protein sequence ID" value="EUB61309.1"/>
    <property type="molecule type" value="Genomic_DNA"/>
</dbReference>
<proteinExistence type="predicted"/>
<dbReference type="Proteomes" id="UP000019149">
    <property type="component" value="Unassembled WGS sequence"/>
</dbReference>
<dbReference type="CTD" id="36339510"/>
<dbReference type="KEGG" id="egl:EGR_03795"/>
<name>W6V502_ECHGR</name>
<reference evidence="1 2" key="1">
    <citation type="journal article" date="2013" name="Nat. Genet.">
        <title>The genome of the hydatid tapeworm Echinococcus granulosus.</title>
        <authorList>
            <person name="Zheng H."/>
            <person name="Zhang W."/>
            <person name="Zhang L."/>
            <person name="Zhang Z."/>
            <person name="Li J."/>
            <person name="Lu G."/>
            <person name="Zhu Y."/>
            <person name="Wang Y."/>
            <person name="Huang Y."/>
            <person name="Liu J."/>
            <person name="Kang H."/>
            <person name="Chen J."/>
            <person name="Wang L."/>
            <person name="Chen A."/>
            <person name="Yu S."/>
            <person name="Gao Z."/>
            <person name="Jin L."/>
            <person name="Gu W."/>
            <person name="Wang Z."/>
            <person name="Zhao L."/>
            <person name="Shi B."/>
            <person name="Wen H."/>
            <person name="Lin R."/>
            <person name="Jones M.K."/>
            <person name="Brejova B."/>
            <person name="Vinar T."/>
            <person name="Zhao G."/>
            <person name="McManus D.P."/>
            <person name="Chen Z."/>
            <person name="Zhou Y."/>
            <person name="Wang S."/>
        </authorList>
    </citation>
    <scope>NUCLEOTIDE SEQUENCE [LARGE SCALE GENOMIC DNA]</scope>
</reference>
<sequence>MSFVDDALATRYNRAEKLFTELRKHQALITLLSQFYLTLPCTRSPGCPVHLSSNSDLVAQTDSKKTKTYSVNVEFIFGYKQLEAKRKTKDKFVERLCCVLLRNSVHCLTDGGRMDQLPCDEKLPFYGNIHGKRRKGKAGKKPVGTIAKLFACNYFVPHMHNTSKSKNNNTNISKKLDWLYFIILASFESLIPT</sequence>
<protein>
    <submittedName>
        <fullName evidence="1">Uncharacterized protein</fullName>
    </submittedName>
</protein>
<comment type="caution">
    <text evidence="1">The sequence shown here is derived from an EMBL/GenBank/DDBJ whole genome shotgun (WGS) entry which is preliminary data.</text>
</comment>
<organism evidence="1 2">
    <name type="scientific">Echinococcus granulosus</name>
    <name type="common">Hydatid tapeworm</name>
    <dbReference type="NCBI Taxonomy" id="6210"/>
    <lineage>
        <taxon>Eukaryota</taxon>
        <taxon>Metazoa</taxon>
        <taxon>Spiralia</taxon>
        <taxon>Lophotrochozoa</taxon>
        <taxon>Platyhelminthes</taxon>
        <taxon>Cestoda</taxon>
        <taxon>Eucestoda</taxon>
        <taxon>Cyclophyllidea</taxon>
        <taxon>Taeniidae</taxon>
        <taxon>Echinococcus</taxon>
        <taxon>Echinococcus granulosus group</taxon>
    </lineage>
</organism>
<accession>W6V502</accession>
<dbReference type="GeneID" id="36339510"/>
<dbReference type="AlphaFoldDB" id="W6V502"/>
<evidence type="ECO:0000313" key="1">
    <source>
        <dbReference type="EMBL" id="EUB61309.1"/>
    </source>
</evidence>